<keyword evidence="9" id="KW-1185">Reference proteome</keyword>
<evidence type="ECO:0000256" key="2">
    <source>
        <dbReference type="ARBA" id="ARBA00022679"/>
    </source>
</evidence>
<dbReference type="InterPro" id="IPR050660">
    <property type="entry name" value="NEK_Ser/Thr_kinase"/>
</dbReference>
<proteinExistence type="predicted"/>
<dbReference type="PANTHER" id="PTHR43671">
    <property type="entry name" value="SERINE/THREONINE-PROTEIN KINASE NEK"/>
    <property type="match status" value="1"/>
</dbReference>
<dbReference type="SMART" id="SM00220">
    <property type="entry name" value="S_TKc"/>
    <property type="match status" value="1"/>
</dbReference>
<evidence type="ECO:0000256" key="1">
    <source>
        <dbReference type="ARBA" id="ARBA00012513"/>
    </source>
</evidence>
<evidence type="ECO:0000313" key="9">
    <source>
        <dbReference type="Proteomes" id="UP001281761"/>
    </source>
</evidence>
<gene>
    <name evidence="8" type="ORF">BLNAU_6936</name>
</gene>
<feature type="coiled-coil region" evidence="6">
    <location>
        <begin position="292"/>
        <end position="340"/>
    </location>
</feature>
<evidence type="ECO:0000256" key="3">
    <source>
        <dbReference type="ARBA" id="ARBA00022741"/>
    </source>
</evidence>
<dbReference type="EC" id="2.7.11.1" evidence="1"/>
<evidence type="ECO:0000256" key="5">
    <source>
        <dbReference type="ARBA" id="ARBA00022840"/>
    </source>
</evidence>
<sequence>MISEGAFGQVVKVVDERSGVSYAVKVLPMLKEGDKERVNREVEMLTRFAHRRIVGIHESIDMGGHHAIVMELGHRSLKDLILEYEERKELIPLPLTVMILVDICEGLLWMHTHSSGSTAHGDLKPENVLLRENNRAFLCDLGGSAPLDQQMTSTIGELGTFEYNSPERAMDSKGTPTPASDVWSLGVLAYRMVTGKGLFEGLHLLQLSVALHTFDESKVALSIDPCVRAVLLKMLDPNVGRRATTTALFEGGLLEGMLGPETALSKMKTIQVWTGMKEIKESLCDVNVKEKTMELLMEKEKLVQERDELERKLRSVQLSLQQTRERNVVLEKEEEDEQRQHLLARQTSSITIDPEPTILSKTQTMPTLMYYKHKQYQIDQRSHFDVSDNIITRTGFDDEQDWRTTLLEEPISTGVVSLAITVLAIPENKKSKEELMVGLVDALSRTIESTDRLGMTFPGSVAFGIKYGRLYAVPRSSDPKKKRINISPRIKIRDRVVLEVDMDARPRTAVFIINGNVPLTFVSGLPSSIRFGFSMKNEGVSIRFDGISRLKHATPLRRVIELKWNPEEVRDSADMFMNGMRSSVLTVQTQMPSLVFTDPSHFRVEDNIFSSTGLATNEVGGQLTSSSSSILLAEPISEGIVAISFTILMHDSLSEIFLFGLIDGTAPIPKQEQSLGGIQNSIALSSMGGLLFESVKRSNPIDFQCEFRSGDSLVAEINMDSNPRTAQFFVNREPVDAVVVGLPESVRVGQGIEACKFGLTELLT</sequence>
<evidence type="ECO:0000256" key="4">
    <source>
        <dbReference type="ARBA" id="ARBA00022777"/>
    </source>
</evidence>
<dbReference type="CDD" id="cd14014">
    <property type="entry name" value="STKc_PknB_like"/>
    <property type="match status" value="1"/>
</dbReference>
<dbReference type="InterPro" id="IPR011009">
    <property type="entry name" value="Kinase-like_dom_sf"/>
</dbReference>
<keyword evidence="2" id="KW-0808">Transferase</keyword>
<dbReference type="Proteomes" id="UP001281761">
    <property type="component" value="Unassembled WGS sequence"/>
</dbReference>
<dbReference type="SUPFAM" id="SSF56112">
    <property type="entry name" value="Protein kinase-like (PK-like)"/>
    <property type="match status" value="1"/>
</dbReference>
<keyword evidence="6" id="KW-0175">Coiled coil</keyword>
<dbReference type="EMBL" id="JARBJD010000041">
    <property type="protein sequence ID" value="KAK2958010.1"/>
    <property type="molecule type" value="Genomic_DNA"/>
</dbReference>
<dbReference type="PROSITE" id="PS50011">
    <property type="entry name" value="PROTEIN_KINASE_DOM"/>
    <property type="match status" value="1"/>
</dbReference>
<evidence type="ECO:0000256" key="6">
    <source>
        <dbReference type="SAM" id="Coils"/>
    </source>
</evidence>
<accession>A0ABQ9Y2R1</accession>
<reference evidence="8 9" key="1">
    <citation type="journal article" date="2022" name="bioRxiv">
        <title>Genomics of Preaxostyla Flagellates Illuminates Evolutionary Transitions and the Path Towards Mitochondrial Loss.</title>
        <authorList>
            <person name="Novak L.V.F."/>
            <person name="Treitli S.C."/>
            <person name="Pyrih J."/>
            <person name="Halakuc P."/>
            <person name="Pipaliya S.V."/>
            <person name="Vacek V."/>
            <person name="Brzon O."/>
            <person name="Soukal P."/>
            <person name="Eme L."/>
            <person name="Dacks J.B."/>
            <person name="Karnkowska A."/>
            <person name="Elias M."/>
            <person name="Hampl V."/>
        </authorList>
    </citation>
    <scope>NUCLEOTIDE SEQUENCE [LARGE SCALE GENOMIC DNA]</scope>
    <source>
        <strain evidence="8">NAU3</strain>
        <tissue evidence="8">Gut</tissue>
    </source>
</reference>
<name>A0ABQ9Y2R1_9EUKA</name>
<dbReference type="Pfam" id="PF00069">
    <property type="entry name" value="Pkinase"/>
    <property type="match status" value="1"/>
</dbReference>
<feature type="domain" description="Protein kinase" evidence="7">
    <location>
        <begin position="1"/>
        <end position="254"/>
    </location>
</feature>
<protein>
    <recommendedName>
        <fullName evidence="1">non-specific serine/threonine protein kinase</fullName>
        <ecNumber evidence="1">2.7.11.1</ecNumber>
    </recommendedName>
</protein>
<dbReference type="InterPro" id="IPR000719">
    <property type="entry name" value="Prot_kinase_dom"/>
</dbReference>
<comment type="caution">
    <text evidence="8">The sequence shown here is derived from an EMBL/GenBank/DDBJ whole genome shotgun (WGS) entry which is preliminary data.</text>
</comment>
<keyword evidence="3" id="KW-0547">Nucleotide-binding</keyword>
<dbReference type="PANTHER" id="PTHR43671:SF13">
    <property type="entry name" value="SERINE_THREONINE-PROTEIN KINASE NEK2"/>
    <property type="match status" value="1"/>
</dbReference>
<dbReference type="Gene3D" id="1.10.510.10">
    <property type="entry name" value="Transferase(Phosphotransferase) domain 1"/>
    <property type="match status" value="1"/>
</dbReference>
<keyword evidence="5" id="KW-0067">ATP-binding</keyword>
<keyword evidence="4" id="KW-0418">Kinase</keyword>
<evidence type="ECO:0000259" key="7">
    <source>
        <dbReference type="PROSITE" id="PS50011"/>
    </source>
</evidence>
<evidence type="ECO:0000313" key="8">
    <source>
        <dbReference type="EMBL" id="KAK2958010.1"/>
    </source>
</evidence>
<organism evidence="8 9">
    <name type="scientific">Blattamonas nauphoetae</name>
    <dbReference type="NCBI Taxonomy" id="2049346"/>
    <lineage>
        <taxon>Eukaryota</taxon>
        <taxon>Metamonada</taxon>
        <taxon>Preaxostyla</taxon>
        <taxon>Oxymonadida</taxon>
        <taxon>Blattamonas</taxon>
    </lineage>
</organism>